<dbReference type="RefSeq" id="WP_397081298.1">
    <property type="nucleotide sequence ID" value="NZ_JBITGY010000003.1"/>
</dbReference>
<keyword evidence="2 3" id="KW-0808">Transferase</keyword>
<evidence type="ECO:0000313" key="5">
    <source>
        <dbReference type="Proteomes" id="UP001612741"/>
    </source>
</evidence>
<evidence type="ECO:0000256" key="1">
    <source>
        <dbReference type="ARBA" id="ARBA00008911"/>
    </source>
</evidence>
<comment type="similarity">
    <text evidence="1 3">Belongs to the class-II DAHP synthase family.</text>
</comment>
<dbReference type="EC" id="2.5.1.54" evidence="3"/>
<dbReference type="SUPFAM" id="SSF51569">
    <property type="entry name" value="Aldolase"/>
    <property type="match status" value="1"/>
</dbReference>
<dbReference type="EMBL" id="JBITGY010000003">
    <property type="protein sequence ID" value="MFI6498038.1"/>
    <property type="molecule type" value="Genomic_DNA"/>
</dbReference>
<name>A0ABW7YQ46_9ACTN</name>
<dbReference type="PANTHER" id="PTHR21337">
    <property type="entry name" value="PHOSPHO-2-DEHYDRO-3-DEOXYHEPTONATE ALDOLASE 1, 2"/>
    <property type="match status" value="1"/>
</dbReference>
<keyword evidence="5" id="KW-1185">Reference proteome</keyword>
<sequence length="399" mass="43111">MIGHPELSAVPAGPAIAQQPAWHDHPDHPAVCAWLSKAPPLVTWSEIGETWRAVALVAAGAALLIQAGDCAESLDECTEAHVGAKVAMLDRLAGQVRAATGTEVIAAGRMGGQFAKPRSHPVERHGDRELPAFRGHMVNAETMDPEARRPDPWRMVRAYRASDEVLRGLRRHRRRRRPVTGASVPCGPWSSHEALVLDYEANLIRTDAATGAAFLGSTHLPWVGERTRQGASAHLALLAAVGNPVACKIGPSATVADVLAICEQLDPDRRAGRLTLIARMGAEHVGAALPPLITAVRRRGHPVVWLCDPMHGNTVRTSDGLKTRHLRRITAEALTFRDTLLRHRLHPGGLHLEVAASDVTECIGGRVRDENALRTRYTTLCDPRLNPDQASALLAAWTS</sequence>
<keyword evidence="3" id="KW-0028">Amino-acid biosynthesis</keyword>
<comment type="caution">
    <text evidence="4">The sequence shown here is derived from an EMBL/GenBank/DDBJ whole genome shotgun (WGS) entry which is preliminary data.</text>
</comment>
<dbReference type="InterPro" id="IPR013785">
    <property type="entry name" value="Aldolase_TIM"/>
</dbReference>
<accession>A0ABW7YQ46</accession>
<dbReference type="GO" id="GO:0003849">
    <property type="term" value="F:3-deoxy-7-phosphoheptulonate synthase activity"/>
    <property type="evidence" value="ECO:0007669"/>
    <property type="project" value="UniProtKB-EC"/>
</dbReference>
<comment type="catalytic activity">
    <reaction evidence="3">
        <text>D-erythrose 4-phosphate + phosphoenolpyruvate + H2O = 7-phospho-2-dehydro-3-deoxy-D-arabino-heptonate + phosphate</text>
        <dbReference type="Rhea" id="RHEA:14717"/>
        <dbReference type="ChEBI" id="CHEBI:15377"/>
        <dbReference type="ChEBI" id="CHEBI:16897"/>
        <dbReference type="ChEBI" id="CHEBI:43474"/>
        <dbReference type="ChEBI" id="CHEBI:58394"/>
        <dbReference type="ChEBI" id="CHEBI:58702"/>
        <dbReference type="EC" id="2.5.1.54"/>
    </reaction>
</comment>
<dbReference type="InterPro" id="IPR002480">
    <property type="entry name" value="DAHP_synth_2"/>
</dbReference>
<reference evidence="4 5" key="1">
    <citation type="submission" date="2024-10" db="EMBL/GenBank/DDBJ databases">
        <title>The Natural Products Discovery Center: Release of the First 8490 Sequenced Strains for Exploring Actinobacteria Biosynthetic Diversity.</title>
        <authorList>
            <person name="Kalkreuter E."/>
            <person name="Kautsar S.A."/>
            <person name="Yang D."/>
            <person name="Bader C.D."/>
            <person name="Teijaro C.N."/>
            <person name="Fluegel L."/>
            <person name="Davis C.M."/>
            <person name="Simpson J.R."/>
            <person name="Lauterbach L."/>
            <person name="Steele A.D."/>
            <person name="Gui C."/>
            <person name="Meng S."/>
            <person name="Li G."/>
            <person name="Viehrig K."/>
            <person name="Ye F."/>
            <person name="Su P."/>
            <person name="Kiefer A.F."/>
            <person name="Nichols A."/>
            <person name="Cepeda A.J."/>
            <person name="Yan W."/>
            <person name="Fan B."/>
            <person name="Jiang Y."/>
            <person name="Adhikari A."/>
            <person name="Zheng C.-J."/>
            <person name="Schuster L."/>
            <person name="Cowan T.M."/>
            <person name="Smanski M.J."/>
            <person name="Chevrette M.G."/>
            <person name="De Carvalho L.P.S."/>
            <person name="Shen B."/>
        </authorList>
    </citation>
    <scope>NUCLEOTIDE SEQUENCE [LARGE SCALE GENOMIC DNA]</scope>
    <source>
        <strain evidence="4 5">NPDC050545</strain>
    </source>
</reference>
<dbReference type="Gene3D" id="3.20.20.70">
    <property type="entry name" value="Aldolase class I"/>
    <property type="match status" value="1"/>
</dbReference>
<proteinExistence type="inferred from homology"/>
<dbReference type="Pfam" id="PF01474">
    <property type="entry name" value="DAHP_synth_2"/>
    <property type="match status" value="2"/>
</dbReference>
<dbReference type="Proteomes" id="UP001612741">
    <property type="component" value="Unassembled WGS sequence"/>
</dbReference>
<organism evidence="4 5">
    <name type="scientific">Nonomuraea typhae</name>
    <dbReference type="NCBI Taxonomy" id="2603600"/>
    <lineage>
        <taxon>Bacteria</taxon>
        <taxon>Bacillati</taxon>
        <taxon>Actinomycetota</taxon>
        <taxon>Actinomycetes</taxon>
        <taxon>Streptosporangiales</taxon>
        <taxon>Streptosporangiaceae</taxon>
        <taxon>Nonomuraea</taxon>
    </lineage>
</organism>
<evidence type="ECO:0000256" key="2">
    <source>
        <dbReference type="ARBA" id="ARBA00022679"/>
    </source>
</evidence>
<protein>
    <recommendedName>
        <fullName evidence="3">Phospho-2-dehydro-3-deoxyheptonate aldolase</fullName>
        <ecNumber evidence="3">2.5.1.54</ecNumber>
    </recommendedName>
</protein>
<dbReference type="PANTHER" id="PTHR21337:SF0">
    <property type="entry name" value="PHOSPHO-2-DEHYDRO-3-DEOXYHEPTONATE ALDOLASE"/>
    <property type="match status" value="1"/>
</dbReference>
<evidence type="ECO:0000256" key="3">
    <source>
        <dbReference type="RuleBase" id="RU363071"/>
    </source>
</evidence>
<comment type="pathway">
    <text evidence="3">Metabolic intermediate biosynthesis; chorismate biosynthesis; chorismate from D-erythrose 4-phosphate and phosphoenolpyruvate: step 1/7.</text>
</comment>
<gene>
    <name evidence="4" type="ORF">ACIBG2_11660</name>
</gene>
<evidence type="ECO:0000313" key="4">
    <source>
        <dbReference type="EMBL" id="MFI6498038.1"/>
    </source>
</evidence>
<keyword evidence="3" id="KW-0057">Aromatic amino acid biosynthesis</keyword>